<keyword evidence="1" id="KW-0732">Signal</keyword>
<dbReference type="Pfam" id="PF13620">
    <property type="entry name" value="CarboxypepD_reg"/>
    <property type="match status" value="1"/>
</dbReference>
<feature type="signal peptide" evidence="1">
    <location>
        <begin position="1"/>
        <end position="20"/>
    </location>
</feature>
<reference evidence="2 3" key="1">
    <citation type="submission" date="2017-04" db="EMBL/GenBank/DDBJ databases">
        <title>A new member of the family Flavobacteriaceae isolated from ascidians.</title>
        <authorList>
            <person name="Chen L."/>
        </authorList>
    </citation>
    <scope>NUCLEOTIDE SEQUENCE [LARGE SCALE GENOMIC DNA]</scope>
    <source>
        <strain evidence="2 3">HQA918</strain>
    </source>
</reference>
<comment type="caution">
    <text evidence="2">The sequence shown here is derived from an EMBL/GenBank/DDBJ whole genome shotgun (WGS) entry which is preliminary data.</text>
</comment>
<dbReference type="Gene3D" id="2.60.40.1120">
    <property type="entry name" value="Carboxypeptidase-like, regulatory domain"/>
    <property type="match status" value="1"/>
</dbReference>
<dbReference type="AlphaFoldDB" id="A0A2A4G5Q7"/>
<dbReference type="SUPFAM" id="SSF56935">
    <property type="entry name" value="Porins"/>
    <property type="match status" value="1"/>
</dbReference>
<name>A0A2A4G5Q7_9FLAO</name>
<gene>
    <name evidence="2" type="ORF">B7P33_13945</name>
</gene>
<accession>A0A2A4G5Q7</accession>
<dbReference type="EMBL" id="NBWU01000005">
    <property type="protein sequence ID" value="PCE63316.1"/>
    <property type="molecule type" value="Genomic_DNA"/>
</dbReference>
<keyword evidence="3" id="KW-1185">Reference proteome</keyword>
<evidence type="ECO:0000313" key="3">
    <source>
        <dbReference type="Proteomes" id="UP000219559"/>
    </source>
</evidence>
<organism evidence="2 3">
    <name type="scientific">Sediminicola luteus</name>
    <dbReference type="NCBI Taxonomy" id="319238"/>
    <lineage>
        <taxon>Bacteria</taxon>
        <taxon>Pseudomonadati</taxon>
        <taxon>Bacteroidota</taxon>
        <taxon>Flavobacteriia</taxon>
        <taxon>Flavobacteriales</taxon>
        <taxon>Flavobacteriaceae</taxon>
        <taxon>Sediminicola</taxon>
    </lineage>
</organism>
<dbReference type="InterPro" id="IPR008969">
    <property type="entry name" value="CarboxyPept-like_regulatory"/>
</dbReference>
<evidence type="ECO:0000313" key="2">
    <source>
        <dbReference type="EMBL" id="PCE63316.1"/>
    </source>
</evidence>
<dbReference type="SUPFAM" id="SSF49464">
    <property type="entry name" value="Carboxypeptidase regulatory domain-like"/>
    <property type="match status" value="1"/>
</dbReference>
<feature type="chain" id="PRO_5012404379" description="TonB-dependent receptor" evidence="1">
    <location>
        <begin position="21"/>
        <end position="885"/>
    </location>
</feature>
<protein>
    <recommendedName>
        <fullName evidence="4">TonB-dependent receptor</fullName>
    </recommendedName>
</protein>
<sequence length="885" mass="100693">MSRQYSCGLLLTFFCLFLNAQEVVLSGKVVDSTGQGLELANLMVFEMPDKKIAAYGVTDTEGRFRFPLKNKGSYMLKASFLGFETYEESLSVEEERHLEITLSAVPNQLEGVEVVHELPISVSGDTIVYKADAFTTGKERKLAQVLEQLPGFEVDDEGQVKVQGKEVSSVLVEGKEFFDGDTKMATQNIPADAVDKVQLLQNFNDVGPLGGVNSSEALALNIKLKEGMKNIWFGDLMAGAGDEERYTSHANLFYNSPKLSLNFIGDANNLGKQAFTLNDYFRFNGGFSSLSGSSGGGLRLSQDDIGLSFMQNNRARSIDSKLGALNLNYNPNKKWTLSGFGIVSDTKTDMLSSSKRTYIGQEGQTENLNRVGTLSNRAVLGKFSTVYKPSGRWHWEYNGFLKGSAITDEIGQDSKIGEQSNRLESSDARDPFSFEQRLSAFFAKNESHIFSLEMNHNYREGLTRLDLDSDEPLFAELITWPDDEAYRLGQQNRAFTQSFDLLLNHYWVLDRTTHLNFKFGHNKLWQDYRTETWAADDNPPGFGNALRYEYSDSYLGLGFRKKWGKLTIHPALNLHRFRALNEQVQQKQEQSPTLLLPQLQAKFDFAASRSLSLTYRAGTQFEDAQQWAQGLVVSNYNTLFQGNPGLRDSPYHDLELHYFDFNMFNFTNTTLMLNYRKNRHALGNELQFLGLNRINRVFNLTQANESLRFNGAFEKRFEWLKTELSAELGYSKLHNQVNGQPDYNRSFNQTYELSVETLFKEAPNVEIGYRQLFNDYSSANTSDRFTTRVPFANAELYFLKSFTLTADYSHYNYKNRSGTTRTDYGFLNASLYFRADESPWEFKLEGLNLTDNREIRTDAFSQSIIGTTAYLVQPRYWALSITYEL</sequence>
<dbReference type="OrthoDB" id="603275at2"/>
<evidence type="ECO:0000256" key="1">
    <source>
        <dbReference type="SAM" id="SignalP"/>
    </source>
</evidence>
<dbReference type="RefSeq" id="WP_097443271.1">
    <property type="nucleotide sequence ID" value="NZ_NBWU01000005.1"/>
</dbReference>
<proteinExistence type="predicted"/>
<dbReference type="Proteomes" id="UP000219559">
    <property type="component" value="Unassembled WGS sequence"/>
</dbReference>
<evidence type="ECO:0008006" key="4">
    <source>
        <dbReference type="Google" id="ProtNLM"/>
    </source>
</evidence>